<evidence type="ECO:0000256" key="11">
    <source>
        <dbReference type="ARBA" id="ARBA00023242"/>
    </source>
</evidence>
<keyword evidence="6" id="KW-0378">Hydrolase</keyword>
<dbReference type="EMBL" id="NEXV01000571">
    <property type="protein sequence ID" value="PIG81163.1"/>
    <property type="molecule type" value="Genomic_DNA"/>
</dbReference>
<dbReference type="GO" id="GO:0004386">
    <property type="term" value="F:helicase activity"/>
    <property type="evidence" value="ECO:0007669"/>
    <property type="project" value="UniProtKB-KW"/>
</dbReference>
<dbReference type="GO" id="GO:0005634">
    <property type="term" value="C:nucleus"/>
    <property type="evidence" value="ECO:0007669"/>
    <property type="project" value="UniProtKB-SubCell"/>
</dbReference>
<dbReference type="InterPro" id="IPR001650">
    <property type="entry name" value="Helicase_C-like"/>
</dbReference>
<dbReference type="InterPro" id="IPR001841">
    <property type="entry name" value="Znf_RING"/>
</dbReference>
<dbReference type="SMART" id="SM00184">
    <property type="entry name" value="RING"/>
    <property type="match status" value="1"/>
</dbReference>
<dbReference type="InterPro" id="IPR013083">
    <property type="entry name" value="Znf_RING/FYVE/PHD"/>
</dbReference>
<dbReference type="Pfam" id="PF00176">
    <property type="entry name" value="SNF2-rel_dom"/>
    <property type="match status" value="1"/>
</dbReference>
<dbReference type="FunFam" id="3.40.50.300:FF:002380">
    <property type="entry name" value="SWI/SNF family DNA-dependent ATPase, putative"/>
    <property type="match status" value="1"/>
</dbReference>
<evidence type="ECO:0000256" key="13">
    <source>
        <dbReference type="SAM" id="MobiDB-lite"/>
    </source>
</evidence>
<gene>
    <name evidence="17" type="ORF">AARAC_007919</name>
</gene>
<dbReference type="CDD" id="cd18793">
    <property type="entry name" value="SF2_C_SNF"/>
    <property type="match status" value="1"/>
</dbReference>
<dbReference type="Pfam" id="PF00071">
    <property type="entry name" value="Ras"/>
    <property type="match status" value="1"/>
</dbReference>
<keyword evidence="7" id="KW-0347">Helicase</keyword>
<dbReference type="SMART" id="SM00175">
    <property type="entry name" value="RAB"/>
    <property type="match status" value="1"/>
</dbReference>
<comment type="caution">
    <text evidence="17">The sequence shown here is derived from an EMBL/GenBank/DDBJ whole genome shotgun (WGS) entry which is preliminary data.</text>
</comment>
<dbReference type="InterPro" id="IPR001806">
    <property type="entry name" value="Small_GTPase"/>
</dbReference>
<evidence type="ECO:0000256" key="9">
    <source>
        <dbReference type="ARBA" id="ARBA00022927"/>
    </source>
</evidence>
<dbReference type="FunFam" id="3.40.50.300:FF:000369">
    <property type="entry name" value="GTP-binding nuclear protein"/>
    <property type="match status" value="1"/>
</dbReference>
<comment type="subcellular location">
    <subcellularLocation>
        <location evidence="1">Nucleus</location>
    </subcellularLocation>
</comment>
<keyword evidence="10" id="KW-0342">GTP-binding</keyword>
<dbReference type="PROSITE" id="PS51194">
    <property type="entry name" value="HELICASE_CTER"/>
    <property type="match status" value="1"/>
</dbReference>
<dbReference type="GO" id="GO:0005524">
    <property type="term" value="F:ATP binding"/>
    <property type="evidence" value="ECO:0007669"/>
    <property type="project" value="UniProtKB-KW"/>
</dbReference>
<dbReference type="InterPro" id="IPR005225">
    <property type="entry name" value="Small_GTP-bd"/>
</dbReference>
<keyword evidence="9" id="KW-0653">Protein transport</keyword>
<evidence type="ECO:0000256" key="2">
    <source>
        <dbReference type="ARBA" id="ARBA00007025"/>
    </source>
</evidence>
<keyword evidence="8" id="KW-0067">ATP-binding</keyword>
<sequence length="1623" mass="181894">MDDNIHAPTVASGPTTTGGPDRDPAKLSMVELMQEKERIEEELSALSSVLTSHGVNMNSSLTTFDDFPRADIDVAQIRTIRAKIIRLRYDHKEVMKYLEAGIHDHFSNLQRAQVDTSSVSSTNGSSGTQSNLTGNTSSDAVMLGPPFARVNSVAAASPADQAGLKPGDKIRSFGIINWINHERLSKVAESVQQNEGTTFVKRHLTGEFEKKYIATLGVEVHPLNFTTNLGQIQFDVWDTAGQEKFGGLRDGYYINGQCGIIMFDVTSRITYKNVPNWHRDLVRVCENIPIVLCGNKVDVKERKVKAKTITFHRKKNLQYYDISAKSNYNFEKPFLWIARKLVGNTSLEFVAAPALAPPEVEINPEVLKQYEADIVTASNQPLPDEDDADLCELSLIAKPERLYIKVAALGTKLTSTFSNLDSSIMASSTDASIEDILEDLQLNHVILQSLEEQRPNAIAERQEILDVIKTLETRLAELRGTATKSPPHSRFPPHQGPENSFSYRAQLDGSSDSSPVNSPRGLRQGQSTMSPPSQPFQSARRLAEQSQPLGPLTIRKRGREEDHDPNHAHDDGVETDWTDDLDLPLKRIATKKPSSSPSSLSIRSLQGQGQGQGQDDGFDDSIDELRRVLGLDSQDILELQDEQRKAEQWLESRKEQERLDEEYARRLEGLQESPRPTSARSTSSTHYSGSSLLSPLPRVNNGTSFPGINRSMPGTIQTPAIYRSPFVPPPLPDTNRPGPQHLQPTLIPDSDDSDIAEISAQDFELLIGPSSKHPFPSHHSIGSSRYPLQDNFQQQRPYSSLYPYLESMPGPSGIGGLSPAYGPHVLQNTMARLSAGKQLLEHAGKSIFGGFPNPFSSYDSSVPPYPGPTGYDMNKLPEWMSDYYGADPTKVNEEIKQLLETIRPDSDISTENREGTPEALKVTLLEHQKLGLAWMKSMEEQEQKGGILADDMGLGKTIQAIALMVSRPSTDEERKPTLVIAPVALMQQWKREIGRILKPGRHQLSVYILHGEKRAVSFRDLKNYDVVLTTFGTLSSELKRREKYDELQSSGANEQTLSREIAKSLPCLGPSSKWYRVIIDEAQCIKNRNTKAALACCRLNATYRWCMSGTPMMNNVQELHSLLRFLRIKPYSNLERFNHDFTRPLKGSSVSAQRKAMRQLQVLLKAVLLRRTKDSKIDGKPILQLPRRISEKVHAVFSEDELELYSSLEARTQLQFNRYLEAGTVGRNYSNILVLLLRLRQACCHPHLITDFSVKLNANTDELDLIANAKEFDQEVVIRLKSNNDDLECPICMDAVENPIIFFPCGHSTCAECFSRISDPSLAVRQGHDGAVEVKCPNCRGKVDPKKITDHVSFRKVHDPDHSHDPVEEEPVKPAEEQDESDDSDDDDSLNRFIVNDEEDEESSSKRSRHKGKGKMAKAKKTLAELKKEASKNQKSKRKYLRRLEKTWVSSAKIEKTMDILRGIQEGEEKTIIFSQFTSLLDLLEVPIVRQGWGYRRYDGSMKPGDRNSAVLDFTDSPDCKIMLVSLKAGNSGLNLVAASQVIIFDPFWNPYIEEQAIDRAHRIGQVREVQIHRILVQNTVEDRILELQDKKRELIEGALDENASKNISRLGTRELAYLFGVH</sequence>
<dbReference type="InterPro" id="IPR027417">
    <property type="entry name" value="P-loop_NTPase"/>
</dbReference>
<dbReference type="SMART" id="SM00174">
    <property type="entry name" value="RHO"/>
    <property type="match status" value="1"/>
</dbReference>
<evidence type="ECO:0000256" key="5">
    <source>
        <dbReference type="ARBA" id="ARBA00022741"/>
    </source>
</evidence>
<dbReference type="InterPro" id="IPR049730">
    <property type="entry name" value="SNF2/RAD54-like_C"/>
</dbReference>
<evidence type="ECO:0000256" key="10">
    <source>
        <dbReference type="ARBA" id="ARBA00023134"/>
    </source>
</evidence>
<feature type="compositionally biased region" description="Basic and acidic residues" evidence="13">
    <location>
        <begin position="1422"/>
        <end position="1432"/>
    </location>
</feature>
<dbReference type="PROSITE" id="PS51419">
    <property type="entry name" value="RAB"/>
    <property type="match status" value="1"/>
</dbReference>
<keyword evidence="12" id="KW-0862">Zinc</keyword>
<feature type="compositionally biased region" description="Low complexity" evidence="13">
    <location>
        <begin position="116"/>
        <end position="136"/>
    </location>
</feature>
<dbReference type="PROSITE" id="PS50089">
    <property type="entry name" value="ZF_RING_2"/>
    <property type="match status" value="1"/>
</dbReference>
<dbReference type="PANTHER" id="PTHR45626:SF16">
    <property type="entry name" value="ATP-DEPENDENT HELICASE ULS1"/>
    <property type="match status" value="1"/>
</dbReference>
<keyword evidence="12" id="KW-0479">Metal-binding</keyword>
<evidence type="ECO:0000259" key="15">
    <source>
        <dbReference type="PROSITE" id="PS51192"/>
    </source>
</evidence>
<dbReference type="SMART" id="SM00487">
    <property type="entry name" value="DEXDc"/>
    <property type="match status" value="1"/>
</dbReference>
<evidence type="ECO:0000256" key="12">
    <source>
        <dbReference type="PROSITE-ProRule" id="PRU00175"/>
    </source>
</evidence>
<dbReference type="Proteomes" id="UP000231358">
    <property type="component" value="Unassembled WGS sequence"/>
</dbReference>
<evidence type="ECO:0000256" key="7">
    <source>
        <dbReference type="ARBA" id="ARBA00022806"/>
    </source>
</evidence>
<dbReference type="PROSITE" id="PS51192">
    <property type="entry name" value="HELICASE_ATP_BIND_1"/>
    <property type="match status" value="1"/>
</dbReference>
<dbReference type="NCBIfam" id="TIGR00231">
    <property type="entry name" value="small_GTP"/>
    <property type="match status" value="1"/>
</dbReference>
<dbReference type="InterPro" id="IPR040815">
    <property type="entry name" value="Nas2_N"/>
</dbReference>
<dbReference type="PROSITE" id="PS51418">
    <property type="entry name" value="RAN"/>
    <property type="match status" value="1"/>
</dbReference>
<feature type="compositionally biased region" description="Polar residues" evidence="13">
    <location>
        <begin position="700"/>
        <end position="718"/>
    </location>
</feature>
<evidence type="ECO:0000256" key="1">
    <source>
        <dbReference type="ARBA" id="ARBA00004123"/>
    </source>
</evidence>
<comment type="similarity">
    <text evidence="3">Belongs to the small GTPase superfamily. Ran family.</text>
</comment>
<evidence type="ECO:0000256" key="8">
    <source>
        <dbReference type="ARBA" id="ARBA00022840"/>
    </source>
</evidence>
<feature type="region of interest" description="Disordered" evidence="13">
    <location>
        <begin position="1350"/>
        <end position="1438"/>
    </location>
</feature>
<feature type="compositionally biased region" description="Low complexity" evidence="13">
    <location>
        <begin position="593"/>
        <end position="607"/>
    </location>
</feature>
<feature type="region of interest" description="Disordered" evidence="13">
    <location>
        <begin position="1"/>
        <end position="24"/>
    </location>
</feature>
<feature type="compositionally biased region" description="Polar residues" evidence="13">
    <location>
        <begin position="524"/>
        <end position="537"/>
    </location>
</feature>
<evidence type="ECO:0000259" key="14">
    <source>
        <dbReference type="PROSITE" id="PS50089"/>
    </source>
</evidence>
<dbReference type="Pfam" id="PF13923">
    <property type="entry name" value="zf-C3HC4_2"/>
    <property type="match status" value="1"/>
</dbReference>
<feature type="region of interest" description="Disordered" evidence="13">
    <location>
        <begin position="667"/>
        <end position="751"/>
    </location>
</feature>
<keyword evidence="5" id="KW-0547">Nucleotide-binding</keyword>
<dbReference type="Pfam" id="PF00271">
    <property type="entry name" value="Helicase_C"/>
    <property type="match status" value="1"/>
</dbReference>
<comment type="similarity">
    <text evidence="2">Belongs to the SNF2/RAD54 helicase family.</text>
</comment>
<dbReference type="Gene3D" id="2.30.42.10">
    <property type="match status" value="1"/>
</dbReference>
<dbReference type="GO" id="GO:0008094">
    <property type="term" value="F:ATP-dependent activity, acting on DNA"/>
    <property type="evidence" value="ECO:0007669"/>
    <property type="project" value="TreeGrafter"/>
</dbReference>
<organism evidence="17 18">
    <name type="scientific">Aspergillus arachidicola</name>
    <dbReference type="NCBI Taxonomy" id="656916"/>
    <lineage>
        <taxon>Eukaryota</taxon>
        <taxon>Fungi</taxon>
        <taxon>Dikarya</taxon>
        <taxon>Ascomycota</taxon>
        <taxon>Pezizomycotina</taxon>
        <taxon>Eurotiomycetes</taxon>
        <taxon>Eurotiomycetidae</taxon>
        <taxon>Eurotiales</taxon>
        <taxon>Aspergillaceae</taxon>
        <taxon>Aspergillus</taxon>
        <taxon>Aspergillus subgen. Circumdati</taxon>
    </lineage>
</organism>
<feature type="compositionally biased region" description="Low complexity" evidence="13">
    <location>
        <begin position="673"/>
        <end position="694"/>
    </location>
</feature>
<dbReference type="GO" id="GO:0005737">
    <property type="term" value="C:cytoplasm"/>
    <property type="evidence" value="ECO:0007669"/>
    <property type="project" value="TreeGrafter"/>
</dbReference>
<evidence type="ECO:0000313" key="17">
    <source>
        <dbReference type="EMBL" id="PIG81163.1"/>
    </source>
</evidence>
<dbReference type="GO" id="GO:0015031">
    <property type="term" value="P:protein transport"/>
    <property type="evidence" value="ECO:0007669"/>
    <property type="project" value="UniProtKB-KW"/>
</dbReference>
<feature type="region of interest" description="Disordered" evidence="13">
    <location>
        <begin position="113"/>
        <end position="136"/>
    </location>
</feature>
<dbReference type="STRING" id="656916.A0A2G7FKT6"/>
<dbReference type="GO" id="GO:0008270">
    <property type="term" value="F:zinc ion binding"/>
    <property type="evidence" value="ECO:0007669"/>
    <property type="project" value="UniProtKB-KW"/>
</dbReference>
<dbReference type="SMART" id="SM00173">
    <property type="entry name" value="RAS"/>
    <property type="match status" value="1"/>
</dbReference>
<dbReference type="Gene3D" id="3.40.50.300">
    <property type="entry name" value="P-loop containing nucleotide triphosphate hydrolases"/>
    <property type="match status" value="2"/>
</dbReference>
<proteinExistence type="inferred from homology"/>
<dbReference type="SUPFAM" id="SSF50156">
    <property type="entry name" value="PDZ domain-like"/>
    <property type="match status" value="1"/>
</dbReference>
<dbReference type="PRINTS" id="PR00627">
    <property type="entry name" value="GTPRANTC4"/>
</dbReference>
<feature type="region of interest" description="Disordered" evidence="13">
    <location>
        <begin position="480"/>
        <end position="620"/>
    </location>
</feature>
<feature type="domain" description="Helicase ATP-binding" evidence="15">
    <location>
        <begin position="937"/>
        <end position="1129"/>
    </location>
</feature>
<dbReference type="InterPro" id="IPR038718">
    <property type="entry name" value="SNF2-like_sf"/>
</dbReference>
<keyword evidence="4" id="KW-0813">Transport</keyword>
<dbReference type="SUPFAM" id="SSF52540">
    <property type="entry name" value="P-loop containing nucleoside triphosphate hydrolases"/>
    <property type="match status" value="3"/>
</dbReference>
<feature type="domain" description="Helicase C-terminal" evidence="16">
    <location>
        <begin position="1453"/>
        <end position="1612"/>
    </location>
</feature>
<dbReference type="CDD" id="cd18008">
    <property type="entry name" value="DEXDc_SHPRH-like"/>
    <property type="match status" value="1"/>
</dbReference>
<evidence type="ECO:0000313" key="18">
    <source>
        <dbReference type="Proteomes" id="UP000231358"/>
    </source>
</evidence>
<accession>A0A2G7FKT6</accession>
<evidence type="ECO:0000256" key="6">
    <source>
        <dbReference type="ARBA" id="ARBA00022801"/>
    </source>
</evidence>
<dbReference type="GO" id="GO:0003924">
    <property type="term" value="F:GTPase activity"/>
    <property type="evidence" value="ECO:0007669"/>
    <property type="project" value="InterPro"/>
</dbReference>
<name>A0A2G7FKT6_9EURO</name>
<dbReference type="InterPro" id="IPR036034">
    <property type="entry name" value="PDZ_sf"/>
</dbReference>
<evidence type="ECO:0000256" key="3">
    <source>
        <dbReference type="ARBA" id="ARBA00008028"/>
    </source>
</evidence>
<keyword evidence="11" id="KW-0539">Nucleus</keyword>
<keyword evidence="12" id="KW-0863">Zinc-finger</keyword>
<evidence type="ECO:0000256" key="4">
    <source>
        <dbReference type="ARBA" id="ARBA00022448"/>
    </source>
</evidence>
<dbReference type="Gene3D" id="3.30.40.10">
    <property type="entry name" value="Zinc/RING finger domain, C3HC4 (zinc finger)"/>
    <property type="match status" value="1"/>
</dbReference>
<dbReference type="SMART" id="SM00176">
    <property type="entry name" value="RAN"/>
    <property type="match status" value="1"/>
</dbReference>
<evidence type="ECO:0000259" key="16">
    <source>
        <dbReference type="PROSITE" id="PS51194"/>
    </source>
</evidence>
<feature type="compositionally biased region" description="Polar residues" evidence="13">
    <location>
        <begin position="497"/>
        <end position="517"/>
    </location>
</feature>
<dbReference type="InterPro" id="IPR050628">
    <property type="entry name" value="SNF2_RAD54_helicase_TF"/>
</dbReference>
<keyword evidence="18" id="KW-1185">Reference proteome</keyword>
<dbReference type="GO" id="GO:0006913">
    <property type="term" value="P:nucleocytoplasmic transport"/>
    <property type="evidence" value="ECO:0007669"/>
    <property type="project" value="InterPro"/>
</dbReference>
<dbReference type="Gene3D" id="3.40.50.10810">
    <property type="entry name" value="Tandem AAA-ATPase domain"/>
    <property type="match status" value="1"/>
</dbReference>
<feature type="domain" description="RING-type" evidence="14">
    <location>
        <begin position="1289"/>
        <end position="1340"/>
    </location>
</feature>
<dbReference type="CDD" id="cd00877">
    <property type="entry name" value="Ran"/>
    <property type="match status" value="1"/>
</dbReference>
<feature type="compositionally biased region" description="Basic and acidic residues" evidence="13">
    <location>
        <begin position="1350"/>
        <end position="1376"/>
    </location>
</feature>
<dbReference type="SMART" id="SM00490">
    <property type="entry name" value="HELICc"/>
    <property type="match status" value="1"/>
</dbReference>
<dbReference type="GO" id="GO:0005525">
    <property type="term" value="F:GTP binding"/>
    <property type="evidence" value="ECO:0007669"/>
    <property type="project" value="UniProtKB-KW"/>
</dbReference>
<feature type="compositionally biased region" description="Acidic residues" evidence="13">
    <location>
        <begin position="573"/>
        <end position="582"/>
    </location>
</feature>
<dbReference type="InterPro" id="IPR002041">
    <property type="entry name" value="Ran_GTPase"/>
</dbReference>
<protein>
    <submittedName>
        <fullName evidence="17">SWI/SNF family DNA-dependent ATPase Ris1</fullName>
    </submittedName>
</protein>
<dbReference type="PANTHER" id="PTHR45626">
    <property type="entry name" value="TRANSCRIPTION TERMINATION FACTOR 2-RELATED"/>
    <property type="match status" value="1"/>
</dbReference>
<dbReference type="FunFam" id="3.30.40.10:FF:000783">
    <property type="entry name" value="SWI/SNF family DNA-dependent ATPase Ris1, putative"/>
    <property type="match status" value="1"/>
</dbReference>
<dbReference type="SUPFAM" id="SSF57850">
    <property type="entry name" value="RING/U-box"/>
    <property type="match status" value="1"/>
</dbReference>
<dbReference type="FunFam" id="3.40.50.10810:FF:000064">
    <property type="entry name" value="SWI/SNF family DNA-dependent ATPase Ris1, putative"/>
    <property type="match status" value="1"/>
</dbReference>
<dbReference type="Pfam" id="PF18265">
    <property type="entry name" value="Nas2_N"/>
    <property type="match status" value="1"/>
</dbReference>
<dbReference type="InterPro" id="IPR014001">
    <property type="entry name" value="Helicase_ATP-bd"/>
</dbReference>
<dbReference type="Gene3D" id="6.10.140.1710">
    <property type="match status" value="1"/>
</dbReference>
<dbReference type="InterPro" id="IPR000330">
    <property type="entry name" value="SNF2_N"/>
</dbReference>
<feature type="compositionally biased region" description="Acidic residues" evidence="13">
    <location>
        <begin position="1377"/>
        <end position="1388"/>
    </location>
</feature>
<feature type="compositionally biased region" description="Basic residues" evidence="13">
    <location>
        <begin position="1406"/>
        <end position="1421"/>
    </location>
</feature>
<reference evidence="17 18" key="1">
    <citation type="submission" date="2017-05" db="EMBL/GenBank/DDBJ databases">
        <title>Genome sequence for an aflatoxigenic pathogen of Argentinian peanut, Aspergillus arachidicola.</title>
        <authorList>
            <person name="Moore G."/>
            <person name="Beltz S.B."/>
            <person name="Mack B.M."/>
        </authorList>
    </citation>
    <scope>NUCLEOTIDE SEQUENCE [LARGE SCALE GENOMIC DNA]</scope>
    <source>
        <strain evidence="17 18">CBS 117610</strain>
    </source>
</reference>
<feature type="compositionally biased region" description="Basic and acidic residues" evidence="13">
    <location>
        <begin position="558"/>
        <end position="572"/>
    </location>
</feature>
<dbReference type="GO" id="GO:0000724">
    <property type="term" value="P:double-strand break repair via homologous recombination"/>
    <property type="evidence" value="ECO:0007669"/>
    <property type="project" value="TreeGrafter"/>
</dbReference>